<evidence type="ECO:0000313" key="1">
    <source>
        <dbReference type="EMBL" id="CAG8788654.1"/>
    </source>
</evidence>
<feature type="non-terminal residue" evidence="1">
    <location>
        <position position="82"/>
    </location>
</feature>
<name>A0A9N9JRE5_9GLOM</name>
<keyword evidence="2" id="KW-1185">Reference proteome</keyword>
<gene>
    <name evidence="1" type="ORF">DERYTH_LOCUS20948</name>
</gene>
<accession>A0A9N9JRE5</accession>
<dbReference type="Proteomes" id="UP000789405">
    <property type="component" value="Unassembled WGS sequence"/>
</dbReference>
<comment type="caution">
    <text evidence="1">The sequence shown here is derived from an EMBL/GenBank/DDBJ whole genome shotgun (WGS) entry which is preliminary data.</text>
</comment>
<sequence>MSGFWSIFGALVQCYSLQPPPYETFRSHYKVASPDDASAAIRGEFPEPVYKPKDDATSKSLVEKHLHVEEIKKTEKKTKLTK</sequence>
<protein>
    <submittedName>
        <fullName evidence="1">27791_t:CDS:1</fullName>
    </submittedName>
</protein>
<proteinExistence type="predicted"/>
<dbReference type="AlphaFoldDB" id="A0A9N9JRE5"/>
<dbReference type="OrthoDB" id="2402732at2759"/>
<evidence type="ECO:0000313" key="2">
    <source>
        <dbReference type="Proteomes" id="UP000789405"/>
    </source>
</evidence>
<organism evidence="1 2">
    <name type="scientific">Dentiscutata erythropus</name>
    <dbReference type="NCBI Taxonomy" id="1348616"/>
    <lineage>
        <taxon>Eukaryota</taxon>
        <taxon>Fungi</taxon>
        <taxon>Fungi incertae sedis</taxon>
        <taxon>Mucoromycota</taxon>
        <taxon>Glomeromycotina</taxon>
        <taxon>Glomeromycetes</taxon>
        <taxon>Diversisporales</taxon>
        <taxon>Gigasporaceae</taxon>
        <taxon>Dentiscutata</taxon>
    </lineage>
</organism>
<reference evidence="1" key="1">
    <citation type="submission" date="2021-06" db="EMBL/GenBank/DDBJ databases">
        <authorList>
            <person name="Kallberg Y."/>
            <person name="Tangrot J."/>
            <person name="Rosling A."/>
        </authorList>
    </citation>
    <scope>NUCLEOTIDE SEQUENCE</scope>
    <source>
        <strain evidence="1">MA453B</strain>
    </source>
</reference>
<dbReference type="EMBL" id="CAJVPY010025715">
    <property type="protein sequence ID" value="CAG8788654.1"/>
    <property type="molecule type" value="Genomic_DNA"/>
</dbReference>